<dbReference type="Proteomes" id="UP000446348">
    <property type="component" value="Unassembled WGS sequence"/>
</dbReference>
<evidence type="ECO:0000259" key="1">
    <source>
        <dbReference type="PROSITE" id="PS51736"/>
    </source>
</evidence>
<gene>
    <name evidence="3" type="ORF">D3Z39_03200</name>
</gene>
<dbReference type="Pfam" id="PF13408">
    <property type="entry name" value="Zn_ribbon_recom"/>
    <property type="match status" value="1"/>
</dbReference>
<dbReference type="InterPro" id="IPR006119">
    <property type="entry name" value="Resolv_N"/>
</dbReference>
<dbReference type="Pfam" id="PF00239">
    <property type="entry name" value="Resolvase"/>
    <property type="match status" value="1"/>
</dbReference>
<dbReference type="GO" id="GO:0003677">
    <property type="term" value="F:DNA binding"/>
    <property type="evidence" value="ECO:0007669"/>
    <property type="project" value="InterPro"/>
</dbReference>
<dbReference type="EMBL" id="QXWZ01000004">
    <property type="protein sequence ID" value="NBI77891.1"/>
    <property type="molecule type" value="Genomic_DNA"/>
</dbReference>
<dbReference type="InterPro" id="IPR050639">
    <property type="entry name" value="SSR_resolvase"/>
</dbReference>
<dbReference type="Pfam" id="PF07508">
    <property type="entry name" value="Recombinase"/>
    <property type="match status" value="1"/>
</dbReference>
<feature type="domain" description="Recombinase" evidence="2">
    <location>
        <begin position="160"/>
        <end position="300"/>
    </location>
</feature>
<dbReference type="GO" id="GO:0000150">
    <property type="term" value="F:DNA strand exchange activity"/>
    <property type="evidence" value="ECO:0007669"/>
    <property type="project" value="InterPro"/>
</dbReference>
<name>A0A845RGM6_9FIRM</name>
<dbReference type="OrthoDB" id="9784557at2"/>
<sequence>MTCAVYCRLSREDGDGVRESESIQNQRALLTEYAAAHGWKVYAAYCDDDCSGADRTRPAFNRMLRDARDKKFEIVLCKTQSRFTRDLELVEKYIHGLFPLWGIRFIAVVDHVDTALRGNKKARQINGLVNEWYLEDLSENIRAVFAQKRRAGQYIGSFPAYGYEKDPADHNHLIIDPLAAETVRLIFSLCLSGMGKQKIAAQLNRRGIPNPTAYKRARGWTCPGGKSTLWSRATVGRILHNELYTGTMVQGIKHKISYKSDLCVSVPREAWIRVPGTHEAIIEPQVFHAVQSLLARRARSDGSGQTHPLAGLVRCGACGAAMIRVSHTYKGKKRSYLQCGRYASDRAGAPCTRHSIRLDALTDAVEHALCGQIAKWYDPGEPARLYPEKPGGKTGCDRRQAAALRAQLARREAALRALYLDRTDGTITPEQFSALSASFQAESDTLRGRLAALETQAVQAPDIPPVCMAQQIQDLLSPARFFRPLAALLIDRIEIDERDPQQATQAIRIFWKF</sequence>
<reference evidence="3 4" key="1">
    <citation type="submission" date="2018-08" db="EMBL/GenBank/DDBJ databases">
        <title>Murine metabolic-syndrome-specific gut microbial biobank.</title>
        <authorList>
            <person name="Liu C."/>
        </authorList>
    </citation>
    <scope>NUCLEOTIDE SEQUENCE [LARGE SCALE GENOMIC DNA]</scope>
    <source>
        <strain evidence="3 4">X69</strain>
    </source>
</reference>
<proteinExistence type="predicted"/>
<dbReference type="SUPFAM" id="SSF53041">
    <property type="entry name" value="Resolvase-like"/>
    <property type="match status" value="1"/>
</dbReference>
<evidence type="ECO:0000259" key="2">
    <source>
        <dbReference type="PROSITE" id="PS51737"/>
    </source>
</evidence>
<feature type="domain" description="Resolvase/invertase-type recombinase catalytic" evidence="1">
    <location>
        <begin position="2"/>
        <end position="152"/>
    </location>
</feature>
<accession>A0A845RGM6</accession>
<dbReference type="Gene3D" id="3.90.1750.20">
    <property type="entry name" value="Putative Large Serine Recombinase, Chain B, Domain 2"/>
    <property type="match status" value="1"/>
</dbReference>
<evidence type="ECO:0000313" key="3">
    <source>
        <dbReference type="EMBL" id="NBI77891.1"/>
    </source>
</evidence>
<dbReference type="PANTHER" id="PTHR30461:SF23">
    <property type="entry name" value="DNA RECOMBINASE-RELATED"/>
    <property type="match status" value="1"/>
</dbReference>
<dbReference type="SMART" id="SM00857">
    <property type="entry name" value="Resolvase"/>
    <property type="match status" value="1"/>
</dbReference>
<dbReference type="PROSITE" id="PS51736">
    <property type="entry name" value="RECOMBINASES_3"/>
    <property type="match status" value="1"/>
</dbReference>
<dbReference type="PROSITE" id="PS51737">
    <property type="entry name" value="RECOMBINASE_DNA_BIND"/>
    <property type="match status" value="1"/>
</dbReference>
<dbReference type="InterPro" id="IPR025827">
    <property type="entry name" value="Zn_ribbon_recom_dom"/>
</dbReference>
<dbReference type="InterPro" id="IPR011109">
    <property type="entry name" value="DNA_bind_recombinase_dom"/>
</dbReference>
<dbReference type="RefSeq" id="WP_160208796.1">
    <property type="nucleotide sequence ID" value="NZ_JAETUF010000011.1"/>
</dbReference>
<comment type="caution">
    <text evidence="3">The sequence shown here is derived from an EMBL/GenBank/DDBJ whole genome shotgun (WGS) entry which is preliminary data.</text>
</comment>
<organism evidence="3 4">
    <name type="scientific">Anaerotruncus colihominis</name>
    <dbReference type="NCBI Taxonomy" id="169435"/>
    <lineage>
        <taxon>Bacteria</taxon>
        <taxon>Bacillati</taxon>
        <taxon>Bacillota</taxon>
        <taxon>Clostridia</taxon>
        <taxon>Eubacteriales</taxon>
        <taxon>Oscillospiraceae</taxon>
        <taxon>Anaerotruncus</taxon>
    </lineage>
</organism>
<dbReference type="InterPro" id="IPR038109">
    <property type="entry name" value="DNA_bind_recomb_sf"/>
</dbReference>
<protein>
    <submittedName>
        <fullName evidence="3">Resolvase</fullName>
    </submittedName>
</protein>
<dbReference type="PANTHER" id="PTHR30461">
    <property type="entry name" value="DNA-INVERTASE FROM LAMBDOID PROPHAGE"/>
    <property type="match status" value="1"/>
</dbReference>
<evidence type="ECO:0000313" key="4">
    <source>
        <dbReference type="Proteomes" id="UP000446348"/>
    </source>
</evidence>
<dbReference type="InterPro" id="IPR036162">
    <property type="entry name" value="Resolvase-like_N_sf"/>
</dbReference>
<dbReference type="AlphaFoldDB" id="A0A845RGM6"/>
<dbReference type="Gene3D" id="3.40.50.1390">
    <property type="entry name" value="Resolvase, N-terminal catalytic domain"/>
    <property type="match status" value="1"/>
</dbReference>